<keyword evidence="4" id="KW-0812">Transmembrane</keyword>
<reference evidence="5" key="1">
    <citation type="submission" date="2018-05" db="EMBL/GenBank/DDBJ databases">
        <authorList>
            <person name="Lanie J.A."/>
            <person name="Ng W.-L."/>
            <person name="Kazmierczak K.M."/>
            <person name="Andrzejewski T.M."/>
            <person name="Davidsen T.M."/>
            <person name="Wayne K.J."/>
            <person name="Tettelin H."/>
            <person name="Glass J.I."/>
            <person name="Rusch D."/>
            <person name="Podicherti R."/>
            <person name="Tsui H.-C.T."/>
            <person name="Winkler M.E."/>
        </authorList>
    </citation>
    <scope>NUCLEOTIDE SEQUENCE</scope>
</reference>
<keyword evidence="4" id="KW-1133">Transmembrane helix</keyword>
<evidence type="ECO:0000256" key="3">
    <source>
        <dbReference type="ARBA" id="ARBA00023237"/>
    </source>
</evidence>
<proteinExistence type="inferred from homology"/>
<evidence type="ECO:0000256" key="1">
    <source>
        <dbReference type="ARBA" id="ARBA00022729"/>
    </source>
</evidence>
<dbReference type="PANTHER" id="PTHR38098:SF1">
    <property type="entry name" value="LPS-ASSEMBLY LIPOPROTEIN LPTE"/>
    <property type="match status" value="1"/>
</dbReference>
<dbReference type="PROSITE" id="PS51257">
    <property type="entry name" value="PROKAR_LIPOPROTEIN"/>
    <property type="match status" value="1"/>
</dbReference>
<dbReference type="Gene3D" id="3.30.160.150">
    <property type="entry name" value="Lipoprotein like domain"/>
    <property type="match status" value="1"/>
</dbReference>
<gene>
    <name evidence="5" type="ORF">METZ01_LOCUS181112</name>
</gene>
<dbReference type="GO" id="GO:0001530">
    <property type="term" value="F:lipopolysaccharide binding"/>
    <property type="evidence" value="ECO:0007669"/>
    <property type="project" value="TreeGrafter"/>
</dbReference>
<dbReference type="GO" id="GO:0019867">
    <property type="term" value="C:outer membrane"/>
    <property type="evidence" value="ECO:0007669"/>
    <property type="project" value="InterPro"/>
</dbReference>
<accession>A0A382CPY1</accession>
<dbReference type="GO" id="GO:1990351">
    <property type="term" value="C:transporter complex"/>
    <property type="evidence" value="ECO:0007669"/>
    <property type="project" value="TreeGrafter"/>
</dbReference>
<dbReference type="EMBL" id="UINC01035599">
    <property type="protein sequence ID" value="SVB28258.1"/>
    <property type="molecule type" value="Genomic_DNA"/>
</dbReference>
<dbReference type="Pfam" id="PF04390">
    <property type="entry name" value="LptE"/>
    <property type="match status" value="1"/>
</dbReference>
<dbReference type="HAMAP" id="MF_01186">
    <property type="entry name" value="LPS_assembly_LptE"/>
    <property type="match status" value="1"/>
</dbReference>
<feature type="transmembrane region" description="Helical" evidence="4">
    <location>
        <begin position="12"/>
        <end position="31"/>
    </location>
</feature>
<dbReference type="AlphaFoldDB" id="A0A382CPY1"/>
<keyword evidence="1" id="KW-0732">Signal</keyword>
<dbReference type="GO" id="GO:0015920">
    <property type="term" value="P:lipopolysaccharide transport"/>
    <property type="evidence" value="ECO:0007669"/>
    <property type="project" value="TreeGrafter"/>
</dbReference>
<evidence type="ECO:0008006" key="6">
    <source>
        <dbReference type="Google" id="ProtNLM"/>
    </source>
</evidence>
<name>A0A382CPY1_9ZZZZ</name>
<keyword evidence="3" id="KW-0998">Cell outer membrane</keyword>
<keyword evidence="2 4" id="KW-0472">Membrane</keyword>
<evidence type="ECO:0000313" key="5">
    <source>
        <dbReference type="EMBL" id="SVB28258.1"/>
    </source>
</evidence>
<evidence type="ECO:0000256" key="4">
    <source>
        <dbReference type="SAM" id="Phobius"/>
    </source>
</evidence>
<protein>
    <recommendedName>
        <fullName evidence="6">LPS-assembly lipoprotein LptE</fullName>
    </recommendedName>
</protein>
<sequence length="190" mass="21374">MIANNKLRHRRFITLVIVLAVLSFSGCGFHLRGEVLLPSVMAKPHLDGSDLELMRRLEEELHARGAHPAADPAGASAVIELLRVAYLREVGTLDLSGTVTGYVLKYEVVYRVLGPDLEVLVDETRITLSRNLDYDRGQVLQLEQDETLLRNELVEEAVRRMLTRLMTLSAKHPARIPAGVRWLYFAESFA</sequence>
<organism evidence="5">
    <name type="scientific">marine metagenome</name>
    <dbReference type="NCBI Taxonomy" id="408172"/>
    <lineage>
        <taxon>unclassified sequences</taxon>
        <taxon>metagenomes</taxon>
        <taxon>ecological metagenomes</taxon>
    </lineage>
</organism>
<dbReference type="PANTHER" id="PTHR38098">
    <property type="entry name" value="LPS-ASSEMBLY LIPOPROTEIN LPTE"/>
    <property type="match status" value="1"/>
</dbReference>
<dbReference type="InterPro" id="IPR007485">
    <property type="entry name" value="LPS_assembly_LptE"/>
</dbReference>
<dbReference type="GO" id="GO:0043165">
    <property type="term" value="P:Gram-negative-bacterium-type cell outer membrane assembly"/>
    <property type="evidence" value="ECO:0007669"/>
    <property type="project" value="InterPro"/>
</dbReference>
<evidence type="ECO:0000256" key="2">
    <source>
        <dbReference type="ARBA" id="ARBA00023136"/>
    </source>
</evidence>